<dbReference type="EMBL" id="FORI01000018">
    <property type="protein sequence ID" value="SFJ09643.1"/>
    <property type="molecule type" value="Genomic_DNA"/>
</dbReference>
<keyword evidence="3" id="KW-1185">Reference proteome</keyword>
<dbReference type="PROSITE" id="PS51257">
    <property type="entry name" value="PROKAR_LIPOPROTEIN"/>
    <property type="match status" value="1"/>
</dbReference>
<dbReference type="SUPFAM" id="SSF52096">
    <property type="entry name" value="ClpP/crotonase"/>
    <property type="match status" value="1"/>
</dbReference>
<dbReference type="Gene3D" id="3.90.226.10">
    <property type="entry name" value="2-enoyl-CoA Hydratase, Chain A, domain 1"/>
    <property type="match status" value="1"/>
</dbReference>
<dbReference type="AlphaFoldDB" id="A0A1I3NK02"/>
<sequence>MKKSVLLIIALILLSVFTSCKNQKETVTPKDLYYDIERIQIDMAYSPLKEVYDPEPFEQLKADVMAGTADRLECVFRLQKILCEYNCAHLNLVPNDGAALFSKSLPFMFYCFGNDNHLYLTTPKYKKYLGWKLVKIGGVSVEEARDKYVNYALSPYETAAGEKYEFEQSINYISLKEAGLVQKNGRVSLTLEAPDGTVKTLNCKALSPLLLLKWEKLSPEKENGLLKKFKGGKNYMFVSSAEKRTVYARCNHCEVDEAYKVEEWFSDIAAELKTGNFDTVVFDLRYNPGGDGRFEMALGNELWNYKSELEKYNLALVATGRTYSCSLRFINNVLMQFPQVVLFGEETGQAIFNYTGYHKGNNLKKLNCQFIFPMQVDDQPELHKRAMEVTHSDIHCGVLPDVEVYEKFEDFMQGEDTIYNAIYDYFGKKSE</sequence>
<feature type="chain" id="PRO_5010231473" description="Peptidase family S41" evidence="1">
    <location>
        <begin position="22"/>
        <end position="431"/>
    </location>
</feature>
<feature type="signal peptide" evidence="1">
    <location>
        <begin position="1"/>
        <end position="21"/>
    </location>
</feature>
<protein>
    <recommendedName>
        <fullName evidence="4">Peptidase family S41</fullName>
    </recommendedName>
</protein>
<gene>
    <name evidence="2" type="ORF">SAMN04487775_1182</name>
</gene>
<keyword evidence="1" id="KW-0732">Signal</keyword>
<organism evidence="2 3">
    <name type="scientific">Treponema bryantii</name>
    <dbReference type="NCBI Taxonomy" id="163"/>
    <lineage>
        <taxon>Bacteria</taxon>
        <taxon>Pseudomonadati</taxon>
        <taxon>Spirochaetota</taxon>
        <taxon>Spirochaetia</taxon>
        <taxon>Spirochaetales</taxon>
        <taxon>Treponemataceae</taxon>
        <taxon>Treponema</taxon>
    </lineage>
</organism>
<dbReference type="RefSeq" id="WP_074933887.1">
    <property type="nucleotide sequence ID" value="NZ_FORI01000018.1"/>
</dbReference>
<name>A0A1I3NK02_9SPIR</name>
<dbReference type="InterPro" id="IPR029045">
    <property type="entry name" value="ClpP/crotonase-like_dom_sf"/>
</dbReference>
<reference evidence="3" key="1">
    <citation type="submission" date="2016-10" db="EMBL/GenBank/DDBJ databases">
        <authorList>
            <person name="Varghese N."/>
            <person name="Submissions S."/>
        </authorList>
    </citation>
    <scope>NUCLEOTIDE SEQUENCE [LARGE SCALE GENOMIC DNA]</scope>
    <source>
        <strain evidence="3">XBD1002</strain>
    </source>
</reference>
<dbReference type="OrthoDB" id="357406at2"/>
<accession>A0A1I3NK02</accession>
<evidence type="ECO:0000256" key="1">
    <source>
        <dbReference type="SAM" id="SignalP"/>
    </source>
</evidence>
<proteinExistence type="predicted"/>
<dbReference type="Proteomes" id="UP000182737">
    <property type="component" value="Unassembled WGS sequence"/>
</dbReference>
<evidence type="ECO:0000313" key="2">
    <source>
        <dbReference type="EMBL" id="SFJ09643.1"/>
    </source>
</evidence>
<evidence type="ECO:0008006" key="4">
    <source>
        <dbReference type="Google" id="ProtNLM"/>
    </source>
</evidence>
<evidence type="ECO:0000313" key="3">
    <source>
        <dbReference type="Proteomes" id="UP000182737"/>
    </source>
</evidence>